<keyword evidence="3" id="KW-0973">c-di-GMP</keyword>
<keyword evidence="10" id="KW-1185">Reference proteome</keyword>
<accession>A0A1H9J392</accession>
<protein>
    <recommendedName>
        <fullName evidence="2">cyclic-guanylate-specific phosphodiesterase</fullName>
        <ecNumber evidence="2">3.1.4.52</ecNumber>
    </recommendedName>
</protein>
<dbReference type="InterPro" id="IPR000160">
    <property type="entry name" value="GGDEF_dom"/>
</dbReference>
<dbReference type="OrthoDB" id="9804951at2"/>
<dbReference type="GO" id="GO:0071111">
    <property type="term" value="F:cyclic-guanylate-specific phosphodiesterase activity"/>
    <property type="evidence" value="ECO:0007669"/>
    <property type="project" value="UniProtKB-EC"/>
</dbReference>
<dbReference type="InterPro" id="IPR043128">
    <property type="entry name" value="Rev_trsase/Diguanyl_cyclase"/>
</dbReference>
<dbReference type="SUPFAM" id="SSF55785">
    <property type="entry name" value="PYP-like sensor domain (PAS domain)"/>
    <property type="match status" value="2"/>
</dbReference>
<dbReference type="STRING" id="489703.SAMN04488038_11111"/>
<dbReference type="SMART" id="SM00086">
    <property type="entry name" value="PAC"/>
    <property type="match status" value="2"/>
</dbReference>
<dbReference type="PROSITE" id="PS50112">
    <property type="entry name" value="PAS"/>
    <property type="match status" value="2"/>
</dbReference>
<dbReference type="EMBL" id="FOFS01000011">
    <property type="protein sequence ID" value="SEQ81511.1"/>
    <property type="molecule type" value="Genomic_DNA"/>
</dbReference>
<reference evidence="9 10" key="1">
    <citation type="submission" date="2016-10" db="EMBL/GenBank/DDBJ databases">
        <authorList>
            <person name="de Groot N.N."/>
        </authorList>
    </citation>
    <scope>NUCLEOTIDE SEQUENCE [LARGE SCALE GENOMIC DNA]</scope>
    <source>
        <strain evidence="9 10">DSM 25927</strain>
    </source>
</reference>
<dbReference type="Pfam" id="PF00563">
    <property type="entry name" value="EAL"/>
    <property type="match status" value="1"/>
</dbReference>
<feature type="domain" description="GGDEF" evidence="8">
    <location>
        <begin position="329"/>
        <end position="462"/>
    </location>
</feature>
<evidence type="ECO:0000313" key="9">
    <source>
        <dbReference type="EMBL" id="SEQ81511.1"/>
    </source>
</evidence>
<dbReference type="CDD" id="cd00130">
    <property type="entry name" value="PAS"/>
    <property type="match status" value="2"/>
</dbReference>
<dbReference type="InterPro" id="IPR001633">
    <property type="entry name" value="EAL_dom"/>
</dbReference>
<dbReference type="InterPro" id="IPR029787">
    <property type="entry name" value="Nucleotide_cyclase"/>
</dbReference>
<dbReference type="InterPro" id="IPR012226">
    <property type="entry name" value="Diguanyl_cyclase/Pdiesterase"/>
</dbReference>
<comment type="catalytic activity">
    <reaction evidence="4">
        <text>3',3'-c-di-GMP + H2O = 5'-phosphoguanylyl(3'-&gt;5')guanosine + H(+)</text>
        <dbReference type="Rhea" id="RHEA:24902"/>
        <dbReference type="ChEBI" id="CHEBI:15377"/>
        <dbReference type="ChEBI" id="CHEBI:15378"/>
        <dbReference type="ChEBI" id="CHEBI:58754"/>
        <dbReference type="ChEBI" id="CHEBI:58805"/>
        <dbReference type="EC" id="3.1.4.52"/>
    </reaction>
    <physiologicalReaction direction="left-to-right" evidence="4">
        <dbReference type="Rhea" id="RHEA:24903"/>
    </physiologicalReaction>
</comment>
<dbReference type="Gene3D" id="3.20.20.450">
    <property type="entry name" value="EAL domain"/>
    <property type="match status" value="1"/>
</dbReference>
<feature type="domain" description="PAS" evidence="5">
    <location>
        <begin position="42"/>
        <end position="95"/>
    </location>
</feature>
<evidence type="ECO:0000256" key="3">
    <source>
        <dbReference type="ARBA" id="ARBA00022636"/>
    </source>
</evidence>
<dbReference type="NCBIfam" id="TIGR00254">
    <property type="entry name" value="GGDEF"/>
    <property type="match status" value="1"/>
</dbReference>
<dbReference type="SMART" id="SM00091">
    <property type="entry name" value="PAS"/>
    <property type="match status" value="2"/>
</dbReference>
<evidence type="ECO:0000256" key="4">
    <source>
        <dbReference type="ARBA" id="ARBA00051114"/>
    </source>
</evidence>
<dbReference type="SMART" id="SM00052">
    <property type="entry name" value="EAL"/>
    <property type="match status" value="1"/>
</dbReference>
<dbReference type="Pfam" id="PF00990">
    <property type="entry name" value="GGDEF"/>
    <property type="match status" value="1"/>
</dbReference>
<dbReference type="InterPro" id="IPR001610">
    <property type="entry name" value="PAC"/>
</dbReference>
<dbReference type="RefSeq" id="WP_093287381.1">
    <property type="nucleotide sequence ID" value="NZ_FOFS01000011.1"/>
</dbReference>
<dbReference type="InterPro" id="IPR035965">
    <property type="entry name" value="PAS-like_dom_sf"/>
</dbReference>
<dbReference type="Pfam" id="PF13426">
    <property type="entry name" value="PAS_9"/>
    <property type="match status" value="1"/>
</dbReference>
<dbReference type="PIRSF" id="PIRSF005925">
    <property type="entry name" value="Dos"/>
    <property type="match status" value="1"/>
</dbReference>
<feature type="domain" description="EAL" evidence="7">
    <location>
        <begin position="471"/>
        <end position="725"/>
    </location>
</feature>
<sequence>MRPPSSEAKVLPAAPGLMPRLQGAVRGGLHKMQTLLLNLRDTAGAQRAMLSSCAEGIISIDRDGRILSVNRAAERLFGYLASELLGRNVTLLIPERLRPRHARQVADSGPLDAGCLRGAPREVPGLRRDGSEFAMLLSVNAIEGSGGRRFVAVIRDISERQAAELALRDSEERLRIMVDSVADYAIVMLDVHGNVASWNTGAARLHDYQADEALGLPLASFYAPEDVDEGKPQAQLREAIAQDHVEDEGWRLRKDGSHFWANMVMAAIRDTSGRLIGYSVVWRDITERKQYEAHIQHIAQHDALTGLANRKLLDECLAQALRGARAAGRHVAVFMIDVDHFKRINDSLGHPVGDQILLAVSQRLQNELRSNDVVARMGGDEFVAVLRNLREPGEAQRMAARLVASFERPFKVDGHELHLSASIGVSVGPGDGEEVAGLLMTADAAMYKAKAAGRGCYRVFSEDMREEASRKLELETAIRQGLQAGEFCMHYQPQVDLRSGQVHGMEALIRWRHPQRGWVPPTEFISVAEETGLIATLGAWTLKRACRDARRIQDSTGQSLTVSVNVSPRQFLQRDLPEQVQAACREVQLDPRSLMLEITESSLIQDGEEARRILMQLRAQGVRVAIDDFGTGYSSLSHITRFAVDQLKIDRSFVRDVCDDAADAAVAQAIIAMAHSLGIEVVAEGIEREEQLCYLRTHHCDQGQGYHFGAAVSAEEFVAQGLHLPRLLPDPRSAALF</sequence>
<dbReference type="InterPro" id="IPR013767">
    <property type="entry name" value="PAS_fold"/>
</dbReference>
<feature type="domain" description="PAS" evidence="5">
    <location>
        <begin position="170"/>
        <end position="243"/>
    </location>
</feature>
<dbReference type="FunFam" id="3.30.70.270:FF:000001">
    <property type="entry name" value="Diguanylate cyclase domain protein"/>
    <property type="match status" value="1"/>
</dbReference>
<dbReference type="AlphaFoldDB" id="A0A1H9J392"/>
<dbReference type="GO" id="GO:0071732">
    <property type="term" value="P:cellular response to nitric oxide"/>
    <property type="evidence" value="ECO:0007669"/>
    <property type="project" value="UniProtKB-ARBA"/>
</dbReference>
<organism evidence="9 10">
    <name type="scientific">Solimonas aquatica</name>
    <dbReference type="NCBI Taxonomy" id="489703"/>
    <lineage>
        <taxon>Bacteria</taxon>
        <taxon>Pseudomonadati</taxon>
        <taxon>Pseudomonadota</taxon>
        <taxon>Gammaproteobacteria</taxon>
        <taxon>Nevskiales</taxon>
        <taxon>Nevskiaceae</taxon>
        <taxon>Solimonas</taxon>
    </lineage>
</organism>
<feature type="domain" description="PAC" evidence="6">
    <location>
        <begin position="245"/>
        <end position="297"/>
    </location>
</feature>
<dbReference type="InterPro" id="IPR052155">
    <property type="entry name" value="Biofilm_reg_signaling"/>
</dbReference>
<dbReference type="Gene3D" id="3.30.70.270">
    <property type="match status" value="1"/>
</dbReference>
<dbReference type="CDD" id="cd01948">
    <property type="entry name" value="EAL"/>
    <property type="match status" value="1"/>
</dbReference>
<dbReference type="Pfam" id="PF00989">
    <property type="entry name" value="PAS"/>
    <property type="match status" value="1"/>
</dbReference>
<feature type="domain" description="PAC" evidence="6">
    <location>
        <begin position="119"/>
        <end position="169"/>
    </location>
</feature>
<dbReference type="GO" id="GO:0006355">
    <property type="term" value="P:regulation of DNA-templated transcription"/>
    <property type="evidence" value="ECO:0007669"/>
    <property type="project" value="InterPro"/>
</dbReference>
<dbReference type="InterPro" id="IPR000700">
    <property type="entry name" value="PAS-assoc_C"/>
</dbReference>
<dbReference type="EC" id="3.1.4.52" evidence="2"/>
<dbReference type="SUPFAM" id="SSF55073">
    <property type="entry name" value="Nucleotide cyclase"/>
    <property type="match status" value="1"/>
</dbReference>
<gene>
    <name evidence="9" type="ORF">SAMN04488038_11111</name>
</gene>
<dbReference type="InterPro" id="IPR000014">
    <property type="entry name" value="PAS"/>
</dbReference>
<evidence type="ECO:0000259" key="7">
    <source>
        <dbReference type="PROSITE" id="PS50883"/>
    </source>
</evidence>
<dbReference type="PROSITE" id="PS50883">
    <property type="entry name" value="EAL"/>
    <property type="match status" value="1"/>
</dbReference>
<dbReference type="NCBIfam" id="TIGR00229">
    <property type="entry name" value="sensory_box"/>
    <property type="match status" value="2"/>
</dbReference>
<dbReference type="CDD" id="cd01949">
    <property type="entry name" value="GGDEF"/>
    <property type="match status" value="1"/>
</dbReference>
<dbReference type="PANTHER" id="PTHR44757">
    <property type="entry name" value="DIGUANYLATE CYCLASE DGCP"/>
    <property type="match status" value="1"/>
</dbReference>
<evidence type="ECO:0000256" key="1">
    <source>
        <dbReference type="ARBA" id="ARBA00001946"/>
    </source>
</evidence>
<evidence type="ECO:0000259" key="8">
    <source>
        <dbReference type="PROSITE" id="PS50887"/>
    </source>
</evidence>
<dbReference type="Gene3D" id="3.30.450.20">
    <property type="entry name" value="PAS domain"/>
    <property type="match status" value="2"/>
</dbReference>
<dbReference type="SMART" id="SM00267">
    <property type="entry name" value="GGDEF"/>
    <property type="match status" value="1"/>
</dbReference>
<dbReference type="PANTHER" id="PTHR44757:SF2">
    <property type="entry name" value="BIOFILM ARCHITECTURE MAINTENANCE PROTEIN MBAA"/>
    <property type="match status" value="1"/>
</dbReference>
<evidence type="ECO:0000259" key="5">
    <source>
        <dbReference type="PROSITE" id="PS50112"/>
    </source>
</evidence>
<name>A0A1H9J392_9GAMM</name>
<dbReference type="SUPFAM" id="SSF141868">
    <property type="entry name" value="EAL domain-like"/>
    <property type="match status" value="1"/>
</dbReference>
<dbReference type="FunFam" id="3.20.20.450:FF:000001">
    <property type="entry name" value="Cyclic di-GMP phosphodiesterase yahA"/>
    <property type="match status" value="1"/>
</dbReference>
<proteinExistence type="predicted"/>
<evidence type="ECO:0000313" key="10">
    <source>
        <dbReference type="Proteomes" id="UP000199233"/>
    </source>
</evidence>
<dbReference type="Proteomes" id="UP000199233">
    <property type="component" value="Unassembled WGS sequence"/>
</dbReference>
<evidence type="ECO:0000256" key="2">
    <source>
        <dbReference type="ARBA" id="ARBA00012282"/>
    </source>
</evidence>
<dbReference type="PROSITE" id="PS50113">
    <property type="entry name" value="PAC"/>
    <property type="match status" value="2"/>
</dbReference>
<comment type="cofactor">
    <cofactor evidence="1">
        <name>Mg(2+)</name>
        <dbReference type="ChEBI" id="CHEBI:18420"/>
    </cofactor>
</comment>
<evidence type="ECO:0000259" key="6">
    <source>
        <dbReference type="PROSITE" id="PS50113"/>
    </source>
</evidence>
<dbReference type="PROSITE" id="PS50887">
    <property type="entry name" value="GGDEF"/>
    <property type="match status" value="1"/>
</dbReference>
<dbReference type="InterPro" id="IPR035919">
    <property type="entry name" value="EAL_sf"/>
</dbReference>